<dbReference type="AlphaFoldDB" id="A0A8C4JLF5"/>
<dbReference type="Proteomes" id="UP000694423">
    <property type="component" value="Unplaced"/>
</dbReference>
<name>A0A8C4JLF5_DRONO</name>
<dbReference type="Gene3D" id="2.60.40.10">
    <property type="entry name" value="Immunoglobulins"/>
    <property type="match status" value="1"/>
</dbReference>
<dbReference type="PANTHER" id="PTHR23267">
    <property type="entry name" value="IMMUNOGLOBULIN LIGHT CHAIN"/>
    <property type="match status" value="1"/>
</dbReference>
<keyword evidence="2" id="KW-1185">Reference proteome</keyword>
<evidence type="ECO:0000313" key="1">
    <source>
        <dbReference type="Ensembl" id="ENSDNVP00000010631.1"/>
    </source>
</evidence>
<accession>A0A8C4JLF5</accession>
<reference evidence="1" key="2">
    <citation type="submission" date="2025-09" db="UniProtKB">
        <authorList>
            <consortium name="Ensembl"/>
        </authorList>
    </citation>
    <scope>IDENTIFICATION</scope>
</reference>
<dbReference type="Ensembl" id="ENSDNVT00000012794.1">
    <property type="protein sequence ID" value="ENSDNVP00000010631.1"/>
    <property type="gene ID" value="ENSDNVG00000007510.1"/>
</dbReference>
<dbReference type="InterPro" id="IPR050150">
    <property type="entry name" value="IgV_Light_Chain"/>
</dbReference>
<organism evidence="1 2">
    <name type="scientific">Dromaius novaehollandiae</name>
    <name type="common">Emu</name>
    <dbReference type="NCBI Taxonomy" id="8790"/>
    <lineage>
        <taxon>Eukaryota</taxon>
        <taxon>Metazoa</taxon>
        <taxon>Chordata</taxon>
        <taxon>Craniata</taxon>
        <taxon>Vertebrata</taxon>
        <taxon>Euteleostomi</taxon>
        <taxon>Archelosauria</taxon>
        <taxon>Archosauria</taxon>
        <taxon>Dinosauria</taxon>
        <taxon>Saurischia</taxon>
        <taxon>Theropoda</taxon>
        <taxon>Coelurosauria</taxon>
        <taxon>Aves</taxon>
        <taxon>Palaeognathae</taxon>
        <taxon>Casuariiformes</taxon>
        <taxon>Dromaiidae</taxon>
        <taxon>Dromaius</taxon>
    </lineage>
</organism>
<sequence>IAQTPLACPRHVCSGQAAQVTCCGSSSSYYAWSLLKPGCTPVAERYGNSKRPVGLPTRFCSCWSGSRGMLTITGVRAVDEREY</sequence>
<dbReference type="SUPFAM" id="SSF48726">
    <property type="entry name" value="Immunoglobulin"/>
    <property type="match status" value="1"/>
</dbReference>
<evidence type="ECO:0000313" key="2">
    <source>
        <dbReference type="Proteomes" id="UP000694423"/>
    </source>
</evidence>
<protein>
    <submittedName>
        <fullName evidence="1">Uncharacterized protein</fullName>
    </submittedName>
</protein>
<reference evidence="1" key="1">
    <citation type="submission" date="2025-08" db="UniProtKB">
        <authorList>
            <consortium name="Ensembl"/>
        </authorList>
    </citation>
    <scope>IDENTIFICATION</scope>
</reference>
<dbReference type="InterPro" id="IPR036179">
    <property type="entry name" value="Ig-like_dom_sf"/>
</dbReference>
<proteinExistence type="predicted"/>
<dbReference type="InterPro" id="IPR013783">
    <property type="entry name" value="Ig-like_fold"/>
</dbReference>